<sequence length="142" mass="16239">MTAGRNVERRNIMAHLYQHNWMPLSAPAATKYVSSILVFISTAVTLQWFDFTSKDSAFWTSDLTQILKAAKQEAVAKETLIFPLGKGVSPAIQWGHQTQRGFQHPVTHHWWPGRSLLRQNQTRSIDPSEAIHPMLYDETHTK</sequence>
<proteinExistence type="predicted"/>
<reference evidence="1" key="1">
    <citation type="submission" date="2022-12" db="EMBL/GenBank/DDBJ databases">
        <authorList>
            <person name="Alioto T."/>
            <person name="Alioto T."/>
            <person name="Gomez Garrido J."/>
        </authorList>
    </citation>
    <scope>NUCLEOTIDE SEQUENCE</scope>
</reference>
<name>A0AA35JRC7_9SAUR</name>
<protein>
    <submittedName>
        <fullName evidence="1">Uncharacterized protein</fullName>
    </submittedName>
</protein>
<accession>A0AA35JRC7</accession>
<dbReference type="EMBL" id="OX395126">
    <property type="protein sequence ID" value="CAI5764295.1"/>
    <property type="molecule type" value="Genomic_DNA"/>
</dbReference>
<organism evidence="1 2">
    <name type="scientific">Podarcis lilfordi</name>
    <name type="common">Lilford's wall lizard</name>
    <dbReference type="NCBI Taxonomy" id="74358"/>
    <lineage>
        <taxon>Eukaryota</taxon>
        <taxon>Metazoa</taxon>
        <taxon>Chordata</taxon>
        <taxon>Craniata</taxon>
        <taxon>Vertebrata</taxon>
        <taxon>Euteleostomi</taxon>
        <taxon>Lepidosauria</taxon>
        <taxon>Squamata</taxon>
        <taxon>Bifurcata</taxon>
        <taxon>Unidentata</taxon>
        <taxon>Episquamata</taxon>
        <taxon>Laterata</taxon>
        <taxon>Lacertibaenia</taxon>
        <taxon>Lacertidae</taxon>
        <taxon>Podarcis</taxon>
    </lineage>
</organism>
<evidence type="ECO:0000313" key="2">
    <source>
        <dbReference type="Proteomes" id="UP001178461"/>
    </source>
</evidence>
<dbReference type="Proteomes" id="UP001178461">
    <property type="component" value="Chromosome 1"/>
</dbReference>
<keyword evidence="2" id="KW-1185">Reference proteome</keyword>
<dbReference type="AlphaFoldDB" id="A0AA35JRC7"/>
<evidence type="ECO:0000313" key="1">
    <source>
        <dbReference type="EMBL" id="CAI5764295.1"/>
    </source>
</evidence>
<gene>
    <name evidence="1" type="ORF">PODLI_1B030156</name>
</gene>